<gene>
    <name evidence="7" type="ORF">ACFPWU_03330</name>
</gene>
<dbReference type="CDD" id="cd00995">
    <property type="entry name" value="PBP2_NikA_DppA_OppA_like"/>
    <property type="match status" value="1"/>
</dbReference>
<dbReference type="PROSITE" id="PS51257">
    <property type="entry name" value="PROKAR_LIPOPROTEIN"/>
    <property type="match status" value="1"/>
</dbReference>
<dbReference type="EMBL" id="JBHSQI010000002">
    <property type="protein sequence ID" value="MFC6152697.1"/>
    <property type="molecule type" value="Genomic_DNA"/>
</dbReference>
<feature type="compositionally biased region" description="Polar residues" evidence="4">
    <location>
        <begin position="39"/>
        <end position="51"/>
    </location>
</feature>
<dbReference type="InterPro" id="IPR000914">
    <property type="entry name" value="SBP_5_dom"/>
</dbReference>
<feature type="chain" id="PRO_5045142578" evidence="5">
    <location>
        <begin position="29"/>
        <end position="526"/>
    </location>
</feature>
<keyword evidence="2" id="KW-0813">Transport</keyword>
<keyword evidence="8" id="KW-1185">Reference proteome</keyword>
<evidence type="ECO:0000256" key="5">
    <source>
        <dbReference type="SAM" id="SignalP"/>
    </source>
</evidence>
<evidence type="ECO:0000256" key="1">
    <source>
        <dbReference type="ARBA" id="ARBA00005695"/>
    </source>
</evidence>
<proteinExistence type="inferred from homology"/>
<keyword evidence="3 5" id="KW-0732">Signal</keyword>
<evidence type="ECO:0000259" key="6">
    <source>
        <dbReference type="Pfam" id="PF00496"/>
    </source>
</evidence>
<evidence type="ECO:0000313" key="7">
    <source>
        <dbReference type="EMBL" id="MFC6152697.1"/>
    </source>
</evidence>
<evidence type="ECO:0000313" key="8">
    <source>
        <dbReference type="Proteomes" id="UP001596098"/>
    </source>
</evidence>
<dbReference type="Gene3D" id="3.10.105.10">
    <property type="entry name" value="Dipeptide-binding Protein, Domain 3"/>
    <property type="match status" value="1"/>
</dbReference>
<feature type="domain" description="Solute-binding protein family 5" evidence="6">
    <location>
        <begin position="87"/>
        <end position="440"/>
    </location>
</feature>
<dbReference type="PANTHER" id="PTHR30290">
    <property type="entry name" value="PERIPLASMIC BINDING COMPONENT OF ABC TRANSPORTER"/>
    <property type="match status" value="1"/>
</dbReference>
<reference evidence="8" key="1">
    <citation type="journal article" date="2019" name="Int. J. Syst. Evol. Microbiol.">
        <title>The Global Catalogue of Microorganisms (GCM) 10K type strain sequencing project: providing services to taxonomists for standard genome sequencing and annotation.</title>
        <authorList>
            <consortium name="The Broad Institute Genomics Platform"/>
            <consortium name="The Broad Institute Genome Sequencing Center for Infectious Disease"/>
            <person name="Wu L."/>
            <person name="Ma J."/>
        </authorList>
    </citation>
    <scope>NUCLEOTIDE SEQUENCE [LARGE SCALE GENOMIC DNA]</scope>
    <source>
        <strain evidence="8">DFY28</strain>
    </source>
</reference>
<dbReference type="InterPro" id="IPR030678">
    <property type="entry name" value="Peptide/Ni-bd"/>
</dbReference>
<comment type="similarity">
    <text evidence="1">Belongs to the bacterial solute-binding protein 5 family.</text>
</comment>
<dbReference type="Pfam" id="PF00496">
    <property type="entry name" value="SBP_bac_5"/>
    <property type="match status" value="1"/>
</dbReference>
<feature type="region of interest" description="Disordered" evidence="4">
    <location>
        <begin position="30"/>
        <end position="51"/>
    </location>
</feature>
<dbReference type="SUPFAM" id="SSF53850">
    <property type="entry name" value="Periplasmic binding protein-like II"/>
    <property type="match status" value="1"/>
</dbReference>
<dbReference type="Gene3D" id="3.40.190.10">
    <property type="entry name" value="Periplasmic binding protein-like II"/>
    <property type="match status" value="1"/>
</dbReference>
<dbReference type="RefSeq" id="WP_128219647.1">
    <property type="nucleotide sequence ID" value="NZ_CP034929.1"/>
</dbReference>
<evidence type="ECO:0000256" key="2">
    <source>
        <dbReference type="ARBA" id="ARBA00022448"/>
    </source>
</evidence>
<dbReference type="PANTHER" id="PTHR30290:SF9">
    <property type="entry name" value="OLIGOPEPTIDE-BINDING PROTEIN APPA"/>
    <property type="match status" value="1"/>
</dbReference>
<feature type="signal peptide" evidence="5">
    <location>
        <begin position="1"/>
        <end position="28"/>
    </location>
</feature>
<dbReference type="Proteomes" id="UP001596098">
    <property type="component" value="Unassembled WGS sequence"/>
</dbReference>
<name>A0ABW1QUU6_9ACTN</name>
<dbReference type="InterPro" id="IPR039424">
    <property type="entry name" value="SBP_5"/>
</dbReference>
<evidence type="ECO:0000256" key="4">
    <source>
        <dbReference type="SAM" id="MobiDB-lite"/>
    </source>
</evidence>
<accession>A0ABW1QUU6</accession>
<comment type="caution">
    <text evidence="7">The sequence shown here is derived from an EMBL/GenBank/DDBJ whole genome shotgun (WGS) entry which is preliminary data.</text>
</comment>
<sequence>MRFASPQRRGVRLAALASVAALALTACGGTESTEKKSAGTPTAGGTITVDLTSEPSHLDPLKFNTLPASALSGLVYSTLYRWTEDGELVNDIATAAPSVSSDGLTVTIPIRDDVTFHDGSPLTAEDVKYTIEQVKNPDNASIWSAGLGPIAKVETPDDTTVVVHLERRHGVLQGMFAHVSIISADTPYVAGDTYAQTMNGSGPYKFVSWKRGQQVELERNEDYFLDDKAYADEIVLRTVKEDATRMVNIAQGNSDVMPMVPFNQIQALEGRGVKVEITESSAHMPTLFPSMKKGRPTADADFRKALAWAIDRGQIVDTVFKGVAEPASTLIATGTQHWNEELGHTYGEDADLAQAKKHLAASGVKAGTKLEVIVRNEPLSISAGTILQANFKALGLDVSLSPQEPAAYFGTLATGDFDLMLLPIDAGLSSGYTPFYEYSAYKSGSGGNYTGFSDAELDELLEAAVSDPADPDAAWAAVQQRELEVVPLIPTVTARYVEATSERLQGHSASSLFSLRDLDSSWVAAD</sequence>
<organism evidence="7 8">
    <name type="scientific">Nocardioides yefusunii</name>
    <dbReference type="NCBI Taxonomy" id="2500546"/>
    <lineage>
        <taxon>Bacteria</taxon>
        <taxon>Bacillati</taxon>
        <taxon>Actinomycetota</taxon>
        <taxon>Actinomycetes</taxon>
        <taxon>Propionibacteriales</taxon>
        <taxon>Nocardioidaceae</taxon>
        <taxon>Nocardioides</taxon>
    </lineage>
</organism>
<protein>
    <submittedName>
        <fullName evidence="7">ABC transporter substrate-binding protein</fullName>
    </submittedName>
</protein>
<dbReference type="PIRSF" id="PIRSF002741">
    <property type="entry name" value="MppA"/>
    <property type="match status" value="1"/>
</dbReference>
<evidence type="ECO:0000256" key="3">
    <source>
        <dbReference type="ARBA" id="ARBA00022729"/>
    </source>
</evidence>